<comment type="similarity">
    <text evidence="1 12">Belongs to the adenylate kinase family.</text>
</comment>
<dbReference type="eggNOG" id="KOG3079">
    <property type="taxonomic scope" value="Eukaryota"/>
</dbReference>
<dbReference type="NCBIfam" id="TIGR01359">
    <property type="entry name" value="UMP_CMP_kin_fam"/>
    <property type="match status" value="1"/>
</dbReference>
<feature type="region of interest" description="Disordered" evidence="13">
    <location>
        <begin position="23"/>
        <end position="52"/>
    </location>
</feature>
<evidence type="ECO:0000256" key="10">
    <source>
        <dbReference type="ARBA" id="ARBA00031517"/>
    </source>
</evidence>
<reference evidence="14" key="2">
    <citation type="submission" date="2015-06" db="UniProtKB">
        <authorList>
            <consortium name="EnsemblPlants"/>
        </authorList>
    </citation>
    <scope>IDENTIFICATION</scope>
    <source>
        <strain evidence="14">DM1-3 516 R44</strain>
    </source>
</reference>
<dbReference type="Gene3D" id="3.40.50.300">
    <property type="entry name" value="P-loop containing nucleotide triphosphate hydrolases"/>
    <property type="match status" value="1"/>
</dbReference>
<sequence length="316" mass="35930">MRTNLQGDKLAYNTNKLSYRHTRGNHTERNYDKRVENNDPSTMKSKYEQRGKWKDPNPIYKELIGPESVAAFMRVNVQTENGTPIKDVEAFHFTTSILFASSTGGPGSGKGTQCLKIAETFGFDHIGAGDLLRKEIHSDSENGAMIQKLMKEGSIAPSEVTVKLIKKAIESAENRKFLIDGFPRSEENRVAYERIIGAEPNFVLFFDCPEEVMVKRVLNRNEGRVDDNEHTVKERLKVYKAITLPVANHYAKKGKLYKVDGTGTQEEIFERVRPIFASLRYILCSPAAMLPSIYLHQDHDFSELIYSFLQLCFLPN</sequence>
<dbReference type="ExpressionAtlas" id="M1BN82">
    <property type="expression patterns" value="baseline"/>
</dbReference>
<evidence type="ECO:0000256" key="2">
    <source>
        <dbReference type="ARBA" id="ARBA00012955"/>
    </source>
</evidence>
<dbReference type="Gramene" id="PGSC0003DMT400049085">
    <property type="protein sequence ID" value="PGSC0003DMT400049085"/>
    <property type="gene ID" value="PGSC0003DMG400019081"/>
</dbReference>
<keyword evidence="8" id="KW-0665">Pyrimidine biosynthesis</keyword>
<dbReference type="STRING" id="4113.M1BN82"/>
<comment type="catalytic activity">
    <reaction evidence="11">
        <text>UMP + ATP = UDP + ADP</text>
        <dbReference type="Rhea" id="RHEA:24400"/>
        <dbReference type="ChEBI" id="CHEBI:30616"/>
        <dbReference type="ChEBI" id="CHEBI:57865"/>
        <dbReference type="ChEBI" id="CHEBI:58223"/>
        <dbReference type="ChEBI" id="CHEBI:456216"/>
        <dbReference type="EC" id="2.7.4.14"/>
    </reaction>
</comment>
<evidence type="ECO:0000256" key="5">
    <source>
        <dbReference type="ARBA" id="ARBA00022741"/>
    </source>
</evidence>
<keyword evidence="5" id="KW-0547">Nucleotide-binding</keyword>
<keyword evidence="6 12" id="KW-0418">Kinase</keyword>
<dbReference type="GO" id="GO:0005634">
    <property type="term" value="C:nucleus"/>
    <property type="evidence" value="ECO:0000318"/>
    <property type="project" value="GO_Central"/>
</dbReference>
<dbReference type="GO" id="GO:0046705">
    <property type="term" value="P:CDP biosynthetic process"/>
    <property type="evidence" value="ECO:0000318"/>
    <property type="project" value="GO_Central"/>
</dbReference>
<reference evidence="15" key="1">
    <citation type="journal article" date="2011" name="Nature">
        <title>Genome sequence and analysis of the tuber crop potato.</title>
        <authorList>
            <consortium name="The Potato Genome Sequencing Consortium"/>
        </authorList>
    </citation>
    <scope>NUCLEOTIDE SEQUENCE [LARGE SCALE GENOMIC DNA]</scope>
    <source>
        <strain evidence="15">cv. DM1-3 516 R44</strain>
    </source>
</reference>
<dbReference type="EnsemblPlants" id="PGSC0003DMT400049085">
    <property type="protein sequence ID" value="PGSC0003DMT400049085"/>
    <property type="gene ID" value="PGSC0003DMG400019081"/>
</dbReference>
<name>M1BN82_SOLTU</name>
<organism evidence="14 15">
    <name type="scientific">Solanum tuberosum</name>
    <name type="common">Potato</name>
    <dbReference type="NCBI Taxonomy" id="4113"/>
    <lineage>
        <taxon>Eukaryota</taxon>
        <taxon>Viridiplantae</taxon>
        <taxon>Streptophyta</taxon>
        <taxon>Embryophyta</taxon>
        <taxon>Tracheophyta</taxon>
        <taxon>Spermatophyta</taxon>
        <taxon>Magnoliopsida</taxon>
        <taxon>eudicotyledons</taxon>
        <taxon>Gunneridae</taxon>
        <taxon>Pentapetalae</taxon>
        <taxon>asterids</taxon>
        <taxon>lamiids</taxon>
        <taxon>Solanales</taxon>
        <taxon>Solanaceae</taxon>
        <taxon>Solanoideae</taxon>
        <taxon>Solaneae</taxon>
        <taxon>Solanum</taxon>
    </lineage>
</organism>
<keyword evidence="7" id="KW-0067">ATP-binding</keyword>
<dbReference type="PANTHER" id="PTHR23359">
    <property type="entry name" value="NUCLEOTIDE KINASE"/>
    <property type="match status" value="1"/>
</dbReference>
<dbReference type="GO" id="GO:0005737">
    <property type="term" value="C:cytoplasm"/>
    <property type="evidence" value="ECO:0000318"/>
    <property type="project" value="GO_Central"/>
</dbReference>
<evidence type="ECO:0000256" key="12">
    <source>
        <dbReference type="RuleBase" id="RU003330"/>
    </source>
</evidence>
<dbReference type="GO" id="GO:0005739">
    <property type="term" value="C:mitochondrion"/>
    <property type="evidence" value="ECO:0007669"/>
    <property type="project" value="EnsemblPlants"/>
</dbReference>
<dbReference type="Pfam" id="PF00406">
    <property type="entry name" value="ADK"/>
    <property type="match status" value="1"/>
</dbReference>
<dbReference type="HAMAP" id="MF_00235">
    <property type="entry name" value="Adenylate_kinase_Adk"/>
    <property type="match status" value="1"/>
</dbReference>
<dbReference type="GO" id="GO:0005524">
    <property type="term" value="F:ATP binding"/>
    <property type="evidence" value="ECO:0007669"/>
    <property type="project" value="UniProtKB-KW"/>
</dbReference>
<evidence type="ECO:0000256" key="13">
    <source>
        <dbReference type="SAM" id="MobiDB-lite"/>
    </source>
</evidence>
<accession>M1BN82</accession>
<evidence type="ECO:0000256" key="8">
    <source>
        <dbReference type="ARBA" id="ARBA00022975"/>
    </source>
</evidence>
<keyword evidence="15" id="KW-1185">Reference proteome</keyword>
<dbReference type="PaxDb" id="4113-PGSC0003DMT400049085"/>
<dbReference type="AlphaFoldDB" id="M1BN82"/>
<evidence type="ECO:0000313" key="14">
    <source>
        <dbReference type="EnsemblPlants" id="PGSC0003DMT400049085"/>
    </source>
</evidence>
<dbReference type="GO" id="GO:0006225">
    <property type="term" value="P:UDP biosynthetic process"/>
    <property type="evidence" value="ECO:0000318"/>
    <property type="project" value="GO_Central"/>
</dbReference>
<dbReference type="InterPro" id="IPR027417">
    <property type="entry name" value="P-loop_NTPase"/>
</dbReference>
<dbReference type="Proteomes" id="UP000011115">
    <property type="component" value="Unassembled WGS sequence"/>
</dbReference>
<dbReference type="FunCoup" id="M1BN82">
    <property type="interactions" value="2111"/>
</dbReference>
<protein>
    <recommendedName>
        <fullName evidence="2">adenylate kinase</fullName>
        <ecNumber evidence="2">2.7.4.3</ecNumber>
    </recommendedName>
    <alternativeName>
        <fullName evidence="10">ATP:AMP phosphotransferase</fullName>
    </alternativeName>
</protein>
<proteinExistence type="inferred from homology"/>
<dbReference type="GO" id="GO:0033862">
    <property type="term" value="F:UMP kinase activity"/>
    <property type="evidence" value="ECO:0000318"/>
    <property type="project" value="GO_Central"/>
</dbReference>
<dbReference type="InterPro" id="IPR000850">
    <property type="entry name" value="Adenylat/UMP-CMP_kin"/>
</dbReference>
<evidence type="ECO:0000256" key="3">
    <source>
        <dbReference type="ARBA" id="ARBA00022490"/>
    </source>
</evidence>
<evidence type="ECO:0000256" key="6">
    <source>
        <dbReference type="ARBA" id="ARBA00022777"/>
    </source>
</evidence>
<evidence type="ECO:0000256" key="7">
    <source>
        <dbReference type="ARBA" id="ARBA00022840"/>
    </source>
</evidence>
<dbReference type="EC" id="2.7.4.3" evidence="2"/>
<dbReference type="PRINTS" id="PR00094">
    <property type="entry name" value="ADENYLTKNASE"/>
</dbReference>
<evidence type="ECO:0000313" key="15">
    <source>
        <dbReference type="Proteomes" id="UP000011115"/>
    </source>
</evidence>
<evidence type="ECO:0000256" key="9">
    <source>
        <dbReference type="ARBA" id="ARBA00023242"/>
    </source>
</evidence>
<keyword evidence="9" id="KW-0539">Nucleus</keyword>
<dbReference type="InterPro" id="IPR033690">
    <property type="entry name" value="Adenylat_kinase_CS"/>
</dbReference>
<dbReference type="CDD" id="cd01428">
    <property type="entry name" value="ADK"/>
    <property type="match status" value="1"/>
</dbReference>
<dbReference type="GO" id="GO:0004017">
    <property type="term" value="F:AMP kinase activity"/>
    <property type="evidence" value="ECO:0007669"/>
    <property type="project" value="UniProtKB-EC"/>
</dbReference>
<dbReference type="InParanoid" id="M1BN82"/>
<feature type="compositionally biased region" description="Basic and acidic residues" evidence="13">
    <location>
        <begin position="25"/>
        <end position="37"/>
    </location>
</feature>
<dbReference type="InterPro" id="IPR006266">
    <property type="entry name" value="UMP_CMP_kinase"/>
</dbReference>
<evidence type="ECO:0000256" key="4">
    <source>
        <dbReference type="ARBA" id="ARBA00022679"/>
    </source>
</evidence>
<keyword evidence="4 12" id="KW-0808">Transferase</keyword>
<keyword evidence="3" id="KW-0963">Cytoplasm</keyword>
<dbReference type="HOGENOM" id="CLU_881113_0_0_1"/>
<dbReference type="PROSITE" id="PS00113">
    <property type="entry name" value="ADENYLATE_KINASE"/>
    <property type="match status" value="1"/>
</dbReference>
<evidence type="ECO:0000256" key="11">
    <source>
        <dbReference type="ARBA" id="ARBA00048116"/>
    </source>
</evidence>
<dbReference type="SUPFAM" id="SSF52540">
    <property type="entry name" value="P-loop containing nucleoside triphosphate hydrolases"/>
    <property type="match status" value="1"/>
</dbReference>
<dbReference type="GO" id="GO:0006207">
    <property type="term" value="P:'de novo' pyrimidine nucleobase biosynthetic process"/>
    <property type="evidence" value="ECO:0007669"/>
    <property type="project" value="InterPro"/>
</dbReference>
<evidence type="ECO:0000256" key="1">
    <source>
        <dbReference type="ARBA" id="ARBA00007220"/>
    </source>
</evidence>